<organism evidence="2 3">
    <name type="scientific">Hymenoscyphus albidus</name>
    <dbReference type="NCBI Taxonomy" id="595503"/>
    <lineage>
        <taxon>Eukaryota</taxon>
        <taxon>Fungi</taxon>
        <taxon>Dikarya</taxon>
        <taxon>Ascomycota</taxon>
        <taxon>Pezizomycotina</taxon>
        <taxon>Leotiomycetes</taxon>
        <taxon>Helotiales</taxon>
        <taxon>Helotiaceae</taxon>
        <taxon>Hymenoscyphus</taxon>
    </lineage>
</organism>
<name>A0A9N9LTF7_9HELO</name>
<gene>
    <name evidence="2" type="ORF">HYALB_00003789</name>
</gene>
<dbReference type="PANTHER" id="PTHR46364">
    <property type="entry name" value="OS08G0421900 PROTEIN"/>
    <property type="match status" value="1"/>
</dbReference>
<dbReference type="GO" id="GO:0003682">
    <property type="term" value="F:chromatin binding"/>
    <property type="evidence" value="ECO:0007669"/>
    <property type="project" value="InterPro"/>
</dbReference>
<dbReference type="PROSITE" id="PS51038">
    <property type="entry name" value="BAH"/>
    <property type="match status" value="1"/>
</dbReference>
<evidence type="ECO:0000313" key="2">
    <source>
        <dbReference type="EMBL" id="CAG8980930.1"/>
    </source>
</evidence>
<dbReference type="EMBL" id="CAJVRM010000429">
    <property type="protein sequence ID" value="CAG8980930.1"/>
    <property type="molecule type" value="Genomic_DNA"/>
</dbReference>
<proteinExistence type="predicted"/>
<reference evidence="2" key="1">
    <citation type="submission" date="2021-07" db="EMBL/GenBank/DDBJ databases">
        <authorList>
            <person name="Durling M."/>
        </authorList>
    </citation>
    <scope>NUCLEOTIDE SEQUENCE</scope>
</reference>
<dbReference type="Gene3D" id="2.30.30.490">
    <property type="match status" value="1"/>
</dbReference>
<sequence>MKKKRQTPRPGPEPHTTEKHQLAPEVEMADHTMETFTVTYPARMPTEEQIQFGTLTAAHHKLVNESELIKSPFNPTRADVGELDQRVCITPHKAWYSMRKYVNFVMRAASPQHVYALISWLYWPEELPPPAKRSLDQVSPKGGKCQYHGAQELVASNYLDILDVLIFAGKADVVEWDEAGDYISAGERKYYWRQTFCRQTQALSKIREHCVCLGPCTPEIQMYICDNPDCKLWLHKICMLEYTLSEALKNLDPEVDTDAEILKKNHRANKPLYSGILAGKTEDKDDGPPKIIIHDLRREHKKSWQEWLKCPACKTKIE</sequence>
<dbReference type="InterPro" id="IPR043151">
    <property type="entry name" value="BAH_sf"/>
</dbReference>
<keyword evidence="3" id="KW-1185">Reference proteome</keyword>
<evidence type="ECO:0000259" key="1">
    <source>
        <dbReference type="PROSITE" id="PS51038"/>
    </source>
</evidence>
<accession>A0A9N9LTF7</accession>
<evidence type="ECO:0000313" key="3">
    <source>
        <dbReference type="Proteomes" id="UP000701801"/>
    </source>
</evidence>
<protein>
    <recommendedName>
        <fullName evidence="1">BAH domain-containing protein</fullName>
    </recommendedName>
</protein>
<dbReference type="OrthoDB" id="10259622at2759"/>
<comment type="caution">
    <text evidence="2">The sequence shown here is derived from an EMBL/GenBank/DDBJ whole genome shotgun (WGS) entry which is preliminary data.</text>
</comment>
<feature type="domain" description="BAH" evidence="1">
    <location>
        <begin position="79"/>
        <end position="207"/>
    </location>
</feature>
<dbReference type="AlphaFoldDB" id="A0A9N9LTF7"/>
<dbReference type="Proteomes" id="UP000701801">
    <property type="component" value="Unassembled WGS sequence"/>
</dbReference>
<dbReference type="InterPro" id="IPR001025">
    <property type="entry name" value="BAH_dom"/>
</dbReference>